<dbReference type="RefSeq" id="WP_270042171.1">
    <property type="nucleotide sequence ID" value="NZ_JAPDOD010000021.1"/>
</dbReference>
<feature type="domain" description="HTH marR-type" evidence="1">
    <location>
        <begin position="12"/>
        <end position="148"/>
    </location>
</feature>
<organism evidence="2 3">
    <name type="scientific">Solirubrobacter ginsenosidimutans</name>
    <dbReference type="NCBI Taxonomy" id="490573"/>
    <lineage>
        <taxon>Bacteria</taxon>
        <taxon>Bacillati</taxon>
        <taxon>Actinomycetota</taxon>
        <taxon>Thermoleophilia</taxon>
        <taxon>Solirubrobacterales</taxon>
        <taxon>Solirubrobacteraceae</taxon>
        <taxon>Solirubrobacter</taxon>
    </lineage>
</organism>
<dbReference type="InterPro" id="IPR036390">
    <property type="entry name" value="WH_DNA-bd_sf"/>
</dbReference>
<reference evidence="2" key="1">
    <citation type="submission" date="2022-10" db="EMBL/GenBank/DDBJ databases">
        <title>The WGS of Solirubrobacter ginsenosidimutans DSM 21036.</title>
        <authorList>
            <person name="Jiang Z."/>
        </authorList>
    </citation>
    <scope>NUCLEOTIDE SEQUENCE</scope>
    <source>
        <strain evidence="2">DSM 21036</strain>
    </source>
</reference>
<dbReference type="InterPro" id="IPR036388">
    <property type="entry name" value="WH-like_DNA-bd_sf"/>
</dbReference>
<comment type="caution">
    <text evidence="2">The sequence shown here is derived from an EMBL/GenBank/DDBJ whole genome shotgun (WGS) entry which is preliminary data.</text>
</comment>
<dbReference type="GO" id="GO:0003700">
    <property type="term" value="F:DNA-binding transcription factor activity"/>
    <property type="evidence" value="ECO:0007669"/>
    <property type="project" value="InterPro"/>
</dbReference>
<dbReference type="PROSITE" id="PS50995">
    <property type="entry name" value="HTH_MARR_2"/>
    <property type="match status" value="1"/>
</dbReference>
<dbReference type="GO" id="GO:0006950">
    <property type="term" value="P:response to stress"/>
    <property type="evidence" value="ECO:0007669"/>
    <property type="project" value="TreeGrafter"/>
</dbReference>
<dbReference type="EMBL" id="JAPDOD010000021">
    <property type="protein sequence ID" value="MDA0162931.1"/>
    <property type="molecule type" value="Genomic_DNA"/>
</dbReference>
<dbReference type="SMART" id="SM00347">
    <property type="entry name" value="HTH_MARR"/>
    <property type="match status" value="1"/>
</dbReference>
<dbReference type="PANTHER" id="PTHR33164">
    <property type="entry name" value="TRANSCRIPTIONAL REGULATOR, MARR FAMILY"/>
    <property type="match status" value="1"/>
</dbReference>
<dbReference type="SUPFAM" id="SSF46785">
    <property type="entry name" value="Winged helix' DNA-binding domain"/>
    <property type="match status" value="1"/>
</dbReference>
<dbReference type="Gene3D" id="1.10.10.10">
    <property type="entry name" value="Winged helix-like DNA-binding domain superfamily/Winged helix DNA-binding domain"/>
    <property type="match status" value="1"/>
</dbReference>
<evidence type="ECO:0000313" key="2">
    <source>
        <dbReference type="EMBL" id="MDA0162931.1"/>
    </source>
</evidence>
<dbReference type="Proteomes" id="UP001149140">
    <property type="component" value="Unassembled WGS sequence"/>
</dbReference>
<keyword evidence="3" id="KW-1185">Reference proteome</keyword>
<sequence>MPRTTTAPPETLERLERALVSLLAWLNDRETLGDLAQRSGHDLAPASWSLLEYLDARGSMRVSDIAACHGVHTSSITPRLQRLEQAGLIQRSTDPADARVSIIAIAPAGVGALQSIHAARQEALAAALTGCASGELDRAAEILSGLAEGLRLR</sequence>
<dbReference type="InterPro" id="IPR039422">
    <property type="entry name" value="MarR/SlyA-like"/>
</dbReference>
<gene>
    <name evidence="2" type="ORF">OM076_21845</name>
</gene>
<evidence type="ECO:0000313" key="3">
    <source>
        <dbReference type="Proteomes" id="UP001149140"/>
    </source>
</evidence>
<proteinExistence type="predicted"/>
<name>A0A9X3S4A1_9ACTN</name>
<protein>
    <submittedName>
        <fullName evidence="2">MarR family transcriptional regulator</fullName>
    </submittedName>
</protein>
<accession>A0A9X3S4A1</accession>
<dbReference type="InterPro" id="IPR000835">
    <property type="entry name" value="HTH_MarR-typ"/>
</dbReference>
<dbReference type="AlphaFoldDB" id="A0A9X3S4A1"/>
<dbReference type="Pfam" id="PF01047">
    <property type="entry name" value="MarR"/>
    <property type="match status" value="1"/>
</dbReference>
<evidence type="ECO:0000259" key="1">
    <source>
        <dbReference type="PROSITE" id="PS50995"/>
    </source>
</evidence>
<dbReference type="PANTHER" id="PTHR33164:SF57">
    <property type="entry name" value="MARR-FAMILY TRANSCRIPTIONAL REGULATOR"/>
    <property type="match status" value="1"/>
</dbReference>